<dbReference type="EMBL" id="BMZG01000006">
    <property type="protein sequence ID" value="GHA73042.1"/>
    <property type="molecule type" value="Genomic_DNA"/>
</dbReference>
<evidence type="ECO:0000313" key="8">
    <source>
        <dbReference type="EMBL" id="GHA73042.1"/>
    </source>
</evidence>
<organism evidence="8 9">
    <name type="scientific">Formosimonas limnophila</name>
    <dbReference type="NCBI Taxonomy" id="1384487"/>
    <lineage>
        <taxon>Bacteria</taxon>
        <taxon>Pseudomonadati</taxon>
        <taxon>Pseudomonadota</taxon>
        <taxon>Betaproteobacteria</taxon>
        <taxon>Burkholderiales</taxon>
        <taxon>Burkholderiaceae</taxon>
        <taxon>Formosimonas</taxon>
    </lineage>
</organism>
<evidence type="ECO:0000259" key="7">
    <source>
        <dbReference type="Pfam" id="PF07992"/>
    </source>
</evidence>
<dbReference type="InterPro" id="IPR015904">
    <property type="entry name" value="Sulphide_quinone_reductase"/>
</dbReference>
<dbReference type="GO" id="GO:0070221">
    <property type="term" value="P:sulfide oxidation, using sulfide:quinone oxidoreductase"/>
    <property type="evidence" value="ECO:0007669"/>
    <property type="project" value="TreeGrafter"/>
</dbReference>
<dbReference type="AlphaFoldDB" id="A0A8J3CMX8"/>
<dbReference type="FunFam" id="3.50.50.60:FF:000034">
    <property type="entry name" value="sulfide:quinone oxidoreductase, mitochondrial"/>
    <property type="match status" value="1"/>
</dbReference>
<dbReference type="GO" id="GO:0048038">
    <property type="term" value="F:quinone binding"/>
    <property type="evidence" value="ECO:0007669"/>
    <property type="project" value="UniProtKB-KW"/>
</dbReference>
<evidence type="ECO:0000256" key="2">
    <source>
        <dbReference type="ARBA" id="ARBA00022630"/>
    </source>
</evidence>
<evidence type="ECO:0000256" key="4">
    <source>
        <dbReference type="ARBA" id="ARBA00022827"/>
    </source>
</evidence>
<accession>A0A8J3CMX8</accession>
<keyword evidence="2" id="KW-0285">Flavoprotein</keyword>
<sequence length="412" mass="44944">MTTTTRTHDIVIVGGGSGGIALAASLLRRQANLDIAIIEPSDQHYYQPAWTLVGAGEFDVASSVKTMHAVMPNPVKWIKSAVTSFAPDESTLSCENGEVVQYQQLIVAAGLTLLWDAIPGLVETLGKNGVTSNYRADLAPYTWECVQATRSGTALFTQPMVPIKCAGAPQKALYLSAAHWQKKGILGNIHIEFHNAGGALFSVPDFIPNLQAQMASYSAQVNLGSTLVAVDGVAKKAWFESKDADGNVQRVEKSFDMLHVVPPQKPHRFIKEGPLANADGWVEVDNATLQHPRFANVFGLGDCMSAPNSKTAAAIRKQVVILAENLLALRAGKPMPMKYDGYSACPITVGHHKLILAEFGYNGVLMPTFGKDPTPPRAIGWYMKKYLFPWLYWNLMLKGREWFARPKKPAVK</sequence>
<protein>
    <recommendedName>
        <fullName evidence="7">FAD/NAD(P)-binding domain-containing protein</fullName>
    </recommendedName>
</protein>
<evidence type="ECO:0000313" key="9">
    <source>
        <dbReference type="Proteomes" id="UP000614287"/>
    </source>
</evidence>
<evidence type="ECO:0000256" key="6">
    <source>
        <dbReference type="ARBA" id="ARBA00023002"/>
    </source>
</evidence>
<reference evidence="8" key="1">
    <citation type="journal article" date="2014" name="Int. J. Syst. Evol. Microbiol.">
        <title>Complete genome sequence of Corynebacterium casei LMG S-19264T (=DSM 44701T), isolated from a smear-ripened cheese.</title>
        <authorList>
            <consortium name="US DOE Joint Genome Institute (JGI-PGF)"/>
            <person name="Walter F."/>
            <person name="Albersmeier A."/>
            <person name="Kalinowski J."/>
            <person name="Ruckert C."/>
        </authorList>
    </citation>
    <scope>NUCLEOTIDE SEQUENCE</scope>
    <source>
        <strain evidence="8">KCTC 32501</strain>
    </source>
</reference>
<keyword evidence="4" id="KW-0274">FAD</keyword>
<keyword evidence="5" id="KW-0809">Transit peptide</keyword>
<evidence type="ECO:0000256" key="5">
    <source>
        <dbReference type="ARBA" id="ARBA00022946"/>
    </source>
</evidence>
<feature type="domain" description="FAD/NAD(P)-binding" evidence="7">
    <location>
        <begin position="8"/>
        <end position="126"/>
    </location>
</feature>
<dbReference type="PANTHER" id="PTHR10632:SF2">
    <property type="entry name" value="SULFIDE:QUINONE OXIDOREDUCTASE, MITOCHONDRIAL"/>
    <property type="match status" value="1"/>
</dbReference>
<evidence type="ECO:0000256" key="3">
    <source>
        <dbReference type="ARBA" id="ARBA00022719"/>
    </source>
</evidence>
<dbReference type="InterPro" id="IPR023753">
    <property type="entry name" value="FAD/NAD-binding_dom"/>
</dbReference>
<dbReference type="PANTHER" id="PTHR10632">
    <property type="entry name" value="SULFIDE:QUINONE OXIDOREDUCTASE"/>
    <property type="match status" value="1"/>
</dbReference>
<dbReference type="RefSeq" id="WP_189493083.1">
    <property type="nucleotide sequence ID" value="NZ_BMZG01000006.1"/>
</dbReference>
<gene>
    <name evidence="8" type="ORF">GCM10009007_12380</name>
</gene>
<dbReference type="Gene3D" id="3.50.50.60">
    <property type="entry name" value="FAD/NAD(P)-binding domain"/>
    <property type="match status" value="2"/>
</dbReference>
<dbReference type="GO" id="GO:0070224">
    <property type="term" value="F:sulfide:quinone oxidoreductase activity"/>
    <property type="evidence" value="ECO:0007669"/>
    <property type="project" value="TreeGrafter"/>
</dbReference>
<dbReference type="SUPFAM" id="SSF51905">
    <property type="entry name" value="FAD/NAD(P)-binding domain"/>
    <property type="match status" value="2"/>
</dbReference>
<comment type="caution">
    <text evidence="8">The sequence shown here is derived from an EMBL/GenBank/DDBJ whole genome shotgun (WGS) entry which is preliminary data.</text>
</comment>
<name>A0A8J3CMX8_9BURK</name>
<keyword evidence="3" id="KW-0874">Quinone</keyword>
<comment type="cofactor">
    <cofactor evidence="1">
        <name>FAD</name>
        <dbReference type="ChEBI" id="CHEBI:57692"/>
    </cofactor>
</comment>
<keyword evidence="9" id="KW-1185">Reference proteome</keyword>
<evidence type="ECO:0000256" key="1">
    <source>
        <dbReference type="ARBA" id="ARBA00001974"/>
    </source>
</evidence>
<dbReference type="GO" id="GO:0071949">
    <property type="term" value="F:FAD binding"/>
    <property type="evidence" value="ECO:0007669"/>
    <property type="project" value="TreeGrafter"/>
</dbReference>
<dbReference type="InterPro" id="IPR036188">
    <property type="entry name" value="FAD/NAD-bd_sf"/>
</dbReference>
<proteinExistence type="predicted"/>
<dbReference type="Pfam" id="PF07992">
    <property type="entry name" value="Pyr_redox_2"/>
    <property type="match status" value="1"/>
</dbReference>
<keyword evidence="6" id="KW-0560">Oxidoreductase</keyword>
<reference evidence="8" key="2">
    <citation type="submission" date="2020-09" db="EMBL/GenBank/DDBJ databases">
        <authorList>
            <person name="Sun Q."/>
            <person name="Kim S."/>
        </authorList>
    </citation>
    <scope>NUCLEOTIDE SEQUENCE</scope>
    <source>
        <strain evidence="8">KCTC 32501</strain>
    </source>
</reference>
<dbReference type="Proteomes" id="UP000614287">
    <property type="component" value="Unassembled WGS sequence"/>
</dbReference>